<feature type="compositionally biased region" description="Polar residues" evidence="1">
    <location>
        <begin position="1"/>
        <end position="16"/>
    </location>
</feature>
<evidence type="ECO:0000313" key="2">
    <source>
        <dbReference type="EMBL" id="CAE0503395.1"/>
    </source>
</evidence>
<accession>A0A7S3R5M3</accession>
<dbReference type="AlphaFoldDB" id="A0A7S3R5M3"/>
<dbReference type="SUPFAM" id="SSF103511">
    <property type="entry name" value="Chlorophyll a-b binding protein"/>
    <property type="match status" value="1"/>
</dbReference>
<feature type="region of interest" description="Disordered" evidence="1">
    <location>
        <begin position="30"/>
        <end position="68"/>
    </location>
</feature>
<dbReference type="EMBL" id="HBIP01030442">
    <property type="protein sequence ID" value="CAE0503395.1"/>
    <property type="molecule type" value="Transcribed_RNA"/>
</dbReference>
<reference evidence="2" key="1">
    <citation type="submission" date="2021-01" db="EMBL/GenBank/DDBJ databases">
        <authorList>
            <person name="Corre E."/>
            <person name="Pelletier E."/>
            <person name="Niang G."/>
            <person name="Scheremetjew M."/>
            <person name="Finn R."/>
            <person name="Kale V."/>
            <person name="Holt S."/>
            <person name="Cochrane G."/>
            <person name="Meng A."/>
            <person name="Brown T."/>
            <person name="Cohen L."/>
        </authorList>
    </citation>
    <scope>NUCLEOTIDE SEQUENCE</scope>
    <source>
        <strain evidence="2">CCMP1320</strain>
    </source>
</reference>
<proteinExistence type="predicted"/>
<gene>
    <name evidence="2" type="ORF">DTER00134_LOCUS18468</name>
</gene>
<protein>
    <recommendedName>
        <fullName evidence="3">High light inducible protein</fullName>
    </recommendedName>
</protein>
<evidence type="ECO:0000256" key="1">
    <source>
        <dbReference type="SAM" id="MobiDB-lite"/>
    </source>
</evidence>
<evidence type="ECO:0008006" key="3">
    <source>
        <dbReference type="Google" id="ProtNLM"/>
    </source>
</evidence>
<sequence length="133" mass="14254">MPSSALLARSSTQAPSSLARRATLTTRLPLPRSISTPQQQQQQQRQHVLAQAGNNLYSSGASNTEALPPKVTLPPVQPEVPPPAFGFVDNAERINSRACMIGFFALIALEYFTNSGLLDMLGFNTGVGLGFEL</sequence>
<feature type="compositionally biased region" description="Polar residues" evidence="1">
    <location>
        <begin position="52"/>
        <end position="65"/>
    </location>
</feature>
<feature type="region of interest" description="Disordered" evidence="1">
    <location>
        <begin position="1"/>
        <end position="20"/>
    </location>
</feature>
<organism evidence="2">
    <name type="scientific">Dunaliella tertiolecta</name>
    <name type="common">Green alga</name>
    <dbReference type="NCBI Taxonomy" id="3047"/>
    <lineage>
        <taxon>Eukaryota</taxon>
        <taxon>Viridiplantae</taxon>
        <taxon>Chlorophyta</taxon>
        <taxon>core chlorophytes</taxon>
        <taxon>Chlorophyceae</taxon>
        <taxon>CS clade</taxon>
        <taxon>Chlamydomonadales</taxon>
        <taxon>Dunaliellaceae</taxon>
        <taxon>Dunaliella</taxon>
    </lineage>
</organism>
<name>A0A7S3R5M3_DUNTE</name>